<evidence type="ECO:0000313" key="3">
    <source>
        <dbReference type="Proteomes" id="UP000483362"/>
    </source>
</evidence>
<feature type="signal peptide" evidence="1">
    <location>
        <begin position="1"/>
        <end position="20"/>
    </location>
</feature>
<accession>A0A6L5XCV6</accession>
<comment type="caution">
    <text evidence="2">The sequence shown here is derived from an EMBL/GenBank/DDBJ whole genome shotgun (WGS) entry which is preliminary data.</text>
</comment>
<sequence>MKHLLSVMLIALLAAVQAQAGGIRDFLLSEPGVVFRTLPQAARAGLVANAELGKSRTTEATNRMGNTSKIDTLTTDYVAVQLSGSSSIALKMLNKGKADTVIAVIETVSTPARDSRITFYDTRWKQLPAKKCIKQLPAMRDFFKPATPKNKLNELLGDIDFQLIELQWTGAGFNTLTATHSLKSFYSKEDYQKWAPYLVDTITYHIEGTTLKPDKKQ</sequence>
<keyword evidence="1" id="KW-0732">Signal</keyword>
<dbReference type="RefSeq" id="WP_154328367.1">
    <property type="nucleotide sequence ID" value="NZ_CP045696.1"/>
</dbReference>
<reference evidence="2 3" key="1">
    <citation type="submission" date="2019-08" db="EMBL/GenBank/DDBJ databases">
        <title>In-depth cultivation of the pig gut microbiome towards novel bacterial diversity and tailored functional studies.</title>
        <authorList>
            <person name="Wylensek D."/>
            <person name="Hitch T.C.A."/>
            <person name="Clavel T."/>
        </authorList>
    </citation>
    <scope>NUCLEOTIDE SEQUENCE [LARGE SCALE GENOMIC DNA]</scope>
    <source>
        <strain evidence="2 3">Oil-RF-744-WCA-WT-10</strain>
    </source>
</reference>
<evidence type="ECO:0000256" key="1">
    <source>
        <dbReference type="SAM" id="SignalP"/>
    </source>
</evidence>
<protein>
    <submittedName>
        <fullName evidence="2">DUF3256 family protein</fullName>
    </submittedName>
</protein>
<feature type="chain" id="PRO_5027103516" evidence="1">
    <location>
        <begin position="21"/>
        <end position="217"/>
    </location>
</feature>
<proteinExistence type="predicted"/>
<dbReference type="Proteomes" id="UP000483362">
    <property type="component" value="Unassembled WGS sequence"/>
</dbReference>
<dbReference type="EMBL" id="VULT01000004">
    <property type="protein sequence ID" value="MSS16906.1"/>
    <property type="molecule type" value="Genomic_DNA"/>
</dbReference>
<name>A0A6L5XCV6_9BACT</name>
<organism evidence="2 3">
    <name type="scientific">Sodaliphilus pleomorphus</name>
    <dbReference type="NCBI Taxonomy" id="2606626"/>
    <lineage>
        <taxon>Bacteria</taxon>
        <taxon>Pseudomonadati</taxon>
        <taxon>Bacteroidota</taxon>
        <taxon>Bacteroidia</taxon>
        <taxon>Bacteroidales</taxon>
        <taxon>Muribaculaceae</taxon>
        <taxon>Sodaliphilus</taxon>
    </lineage>
</organism>
<dbReference type="InterPro" id="IPR021670">
    <property type="entry name" value="DUF3256"/>
</dbReference>
<dbReference type="AlphaFoldDB" id="A0A6L5XCV6"/>
<dbReference type="SUPFAM" id="SSF160925">
    <property type="entry name" value="PG1388-like"/>
    <property type="match status" value="1"/>
</dbReference>
<keyword evidence="3" id="KW-1185">Reference proteome</keyword>
<dbReference type="Pfam" id="PF11644">
    <property type="entry name" value="DUF3256"/>
    <property type="match status" value="1"/>
</dbReference>
<gene>
    <name evidence="2" type="ORF">FYJ29_03870</name>
</gene>
<evidence type="ECO:0000313" key="2">
    <source>
        <dbReference type="EMBL" id="MSS16906.1"/>
    </source>
</evidence>